<evidence type="ECO:0000313" key="2">
    <source>
        <dbReference type="EMBL" id="MDO7882142.1"/>
    </source>
</evidence>
<dbReference type="Gene3D" id="3.90.1150.200">
    <property type="match status" value="1"/>
</dbReference>
<gene>
    <name evidence="2" type="ORF">Q5716_07890</name>
</gene>
<evidence type="ECO:0000313" key="3">
    <source>
        <dbReference type="Proteomes" id="UP001241072"/>
    </source>
</evidence>
<keyword evidence="3" id="KW-1185">Reference proteome</keyword>
<proteinExistence type="predicted"/>
<evidence type="ECO:0000256" key="1">
    <source>
        <dbReference type="SAM" id="MobiDB-lite"/>
    </source>
</evidence>
<organism evidence="2 3">
    <name type="scientific">Antiquaquibacter soli</name>
    <dbReference type="NCBI Taxonomy" id="3064523"/>
    <lineage>
        <taxon>Bacteria</taxon>
        <taxon>Bacillati</taxon>
        <taxon>Actinomycetota</taxon>
        <taxon>Actinomycetes</taxon>
        <taxon>Micrococcales</taxon>
        <taxon>Microbacteriaceae</taxon>
        <taxon>Antiquaquibacter</taxon>
    </lineage>
</organism>
<sequence length="144" mass="15923">MAQGSTDETEFSAEERAAMKERAKELRSAKKGKKSGLEDLLEKIAEMPEADRVLAERIHELVTEAAPHLETKTWYGFPAYALDGKVICFFQPAAKFKSPYATFGFNEARNLDNGEVWITAFGLSKLTPAAEKQIVELVKKAAGV</sequence>
<comment type="caution">
    <text evidence="2">The sequence shown here is derived from an EMBL/GenBank/DDBJ whole genome shotgun (WGS) entry which is preliminary data.</text>
</comment>
<protein>
    <recommendedName>
        <fullName evidence="4">DUF1801 domain-containing protein</fullName>
    </recommendedName>
</protein>
<evidence type="ECO:0008006" key="4">
    <source>
        <dbReference type="Google" id="ProtNLM"/>
    </source>
</evidence>
<dbReference type="Proteomes" id="UP001241072">
    <property type="component" value="Unassembled WGS sequence"/>
</dbReference>
<feature type="region of interest" description="Disordered" evidence="1">
    <location>
        <begin position="1"/>
        <end position="34"/>
    </location>
</feature>
<accession>A0ABT9BP21</accession>
<reference evidence="2 3" key="1">
    <citation type="submission" date="2023-07" db="EMBL/GenBank/DDBJ databases">
        <title>Protaetiibacter sp. nov WY-16 isolated from soil.</title>
        <authorList>
            <person name="Liu B."/>
            <person name="Wan Y."/>
        </authorList>
    </citation>
    <scope>NUCLEOTIDE SEQUENCE [LARGE SCALE GENOMIC DNA]</scope>
    <source>
        <strain evidence="2 3">WY-16</strain>
    </source>
</reference>
<dbReference type="RefSeq" id="WP_305002525.1">
    <property type="nucleotide sequence ID" value="NZ_JAUQUB010000001.1"/>
</dbReference>
<dbReference type="SUPFAM" id="SSF159888">
    <property type="entry name" value="YdhG-like"/>
    <property type="match status" value="1"/>
</dbReference>
<dbReference type="EMBL" id="JAUQUB010000001">
    <property type="protein sequence ID" value="MDO7882142.1"/>
    <property type="molecule type" value="Genomic_DNA"/>
</dbReference>
<name>A0ABT9BP21_9MICO</name>
<feature type="compositionally biased region" description="Basic and acidic residues" evidence="1">
    <location>
        <begin position="13"/>
        <end position="28"/>
    </location>
</feature>